<protein>
    <submittedName>
        <fullName evidence="1">Phage recombination protein Bet</fullName>
    </submittedName>
</protein>
<evidence type="ECO:0000313" key="2">
    <source>
        <dbReference type="Proteomes" id="UP000613160"/>
    </source>
</evidence>
<keyword evidence="2" id="KW-1185">Reference proteome</keyword>
<dbReference type="InterPro" id="IPR010183">
    <property type="entry name" value="Phage_lambda_Bet"/>
</dbReference>
<dbReference type="AlphaFoldDB" id="A0A917D940"/>
<dbReference type="Proteomes" id="UP000613160">
    <property type="component" value="Unassembled WGS sequence"/>
</dbReference>
<name>A0A917D940_9HYPH</name>
<accession>A0A917D940</accession>
<dbReference type="InterPro" id="IPR018330">
    <property type="entry name" value="RecT_fam"/>
</dbReference>
<sequence>MSLTNYEMTSRQISLVKNTVAKDCDNSEFDLFMEAAKSYGLDPFRKQIIPLVFSKADANKRRMSIVVSRDGLRVIAQRCKNYRPASEPAEIQYDETLKGPTNPKGIVCARVKLWQQDNRGDWFPVVGEAYWDEFAPVKNEAEDYDWVDTGETWPDTGKPKKKKVARGVVAPKLDDSGNWARMPIVMITKCAEAQALRAGWPDQFSGVYVEEEMDRAKTLDLTASEIVAHEAEERRLLAIGASNSLTVTWGDNWALENVPIGEFADRAIEFLRDTTPDKAARWADANRVGLQQFWAKAPADALELKKVIERARTPKVAA</sequence>
<dbReference type="Pfam" id="PF03837">
    <property type="entry name" value="RecT"/>
    <property type="match status" value="1"/>
</dbReference>
<proteinExistence type="predicted"/>
<organism evidence="1 2">
    <name type="scientific">Aureimonas glaciei</name>
    <dbReference type="NCBI Taxonomy" id="1776957"/>
    <lineage>
        <taxon>Bacteria</taxon>
        <taxon>Pseudomonadati</taxon>
        <taxon>Pseudomonadota</taxon>
        <taxon>Alphaproteobacteria</taxon>
        <taxon>Hyphomicrobiales</taxon>
        <taxon>Aurantimonadaceae</taxon>
        <taxon>Aureimonas</taxon>
    </lineage>
</organism>
<dbReference type="GO" id="GO:0006310">
    <property type="term" value="P:DNA recombination"/>
    <property type="evidence" value="ECO:0007669"/>
    <property type="project" value="InterPro"/>
</dbReference>
<comment type="caution">
    <text evidence="1">The sequence shown here is derived from an EMBL/GenBank/DDBJ whole genome shotgun (WGS) entry which is preliminary data.</text>
</comment>
<dbReference type="EMBL" id="BMJJ01000002">
    <property type="protein sequence ID" value="GGD11826.1"/>
    <property type="molecule type" value="Genomic_DNA"/>
</dbReference>
<reference evidence="1" key="2">
    <citation type="submission" date="2020-09" db="EMBL/GenBank/DDBJ databases">
        <authorList>
            <person name="Sun Q."/>
            <person name="Zhou Y."/>
        </authorList>
    </citation>
    <scope>NUCLEOTIDE SEQUENCE</scope>
    <source>
        <strain evidence="1">CGMCC 1.15493</strain>
    </source>
</reference>
<reference evidence="1" key="1">
    <citation type="journal article" date="2014" name="Int. J. Syst. Evol. Microbiol.">
        <title>Complete genome sequence of Corynebacterium casei LMG S-19264T (=DSM 44701T), isolated from a smear-ripened cheese.</title>
        <authorList>
            <consortium name="US DOE Joint Genome Institute (JGI-PGF)"/>
            <person name="Walter F."/>
            <person name="Albersmeier A."/>
            <person name="Kalinowski J."/>
            <person name="Ruckert C."/>
        </authorList>
    </citation>
    <scope>NUCLEOTIDE SEQUENCE</scope>
    <source>
        <strain evidence="1">CGMCC 1.15493</strain>
    </source>
</reference>
<dbReference type="NCBIfam" id="TIGR01913">
    <property type="entry name" value="bet_lambda"/>
    <property type="match status" value="1"/>
</dbReference>
<gene>
    <name evidence="1" type="ORF">GCM10011335_13500</name>
</gene>
<evidence type="ECO:0000313" key="1">
    <source>
        <dbReference type="EMBL" id="GGD11826.1"/>
    </source>
</evidence>
<dbReference type="RefSeq" id="WP_188849788.1">
    <property type="nucleotide sequence ID" value="NZ_BMJJ01000002.1"/>
</dbReference>
<dbReference type="GO" id="GO:0003677">
    <property type="term" value="F:DNA binding"/>
    <property type="evidence" value="ECO:0007669"/>
    <property type="project" value="InterPro"/>
</dbReference>